<dbReference type="Proteomes" id="UP001348641">
    <property type="component" value="Unassembled WGS sequence"/>
</dbReference>
<evidence type="ECO:0000259" key="2">
    <source>
        <dbReference type="Pfam" id="PF17885"/>
    </source>
</evidence>
<dbReference type="Gene3D" id="3.50.50.60">
    <property type="entry name" value="FAD/NAD(P)-binding domain"/>
    <property type="match status" value="3"/>
</dbReference>
<evidence type="ECO:0000256" key="1">
    <source>
        <dbReference type="SAM" id="MobiDB-lite"/>
    </source>
</evidence>
<proteinExistence type="predicted"/>
<dbReference type="GO" id="GO:0004497">
    <property type="term" value="F:monooxygenase activity"/>
    <property type="evidence" value="ECO:0007669"/>
    <property type="project" value="UniProtKB-KW"/>
</dbReference>
<dbReference type="InterPro" id="IPR036188">
    <property type="entry name" value="FAD/NAD-bd_sf"/>
</dbReference>
<organism evidence="3 4">
    <name type="scientific">Nocardiopsis tropica</name>
    <dbReference type="NCBI Taxonomy" id="109330"/>
    <lineage>
        <taxon>Bacteria</taxon>
        <taxon>Bacillati</taxon>
        <taxon>Actinomycetota</taxon>
        <taxon>Actinomycetes</taxon>
        <taxon>Streptosporangiales</taxon>
        <taxon>Nocardiopsidaceae</taxon>
        <taxon>Nocardiopsis</taxon>
    </lineage>
</organism>
<dbReference type="EMBL" id="JAUUCC010000144">
    <property type="protein sequence ID" value="MEE2055044.1"/>
    <property type="molecule type" value="Genomic_DNA"/>
</dbReference>
<accession>A0ABU7L0G8</accession>
<dbReference type="RefSeq" id="WP_330161838.1">
    <property type="nucleotide sequence ID" value="NZ_BAAAJA010000032.1"/>
</dbReference>
<protein>
    <submittedName>
        <fullName evidence="3">Styrene monooxygenase/indole monooxygenase family protein</fullName>
    </submittedName>
</protein>
<sequence length="464" mass="49101">MRTILVVGGGQSGLQLALGLLAEGYGVTLVSPAGAEEVRSGGVTSTQCLFGPALRRERRHGLAFWDDRAPLVRGVGVHVAGPGGGSAGAPARGPAARAGGRGTVPAASWVGRLDEPAQSVDQRLKLSAWLDLFVRGGGRHVRRRVCAAELERLAADRDHDLVVVAAGRGELAGVFPRDTRRSAFDAPQRTLALAYVTGADPHPSGPILSRSAVPGEGEVFTLPTYSLAGACDAVMVEAVPGGPMDRVLPAGAPGEEVLDSLLDVLRRSAPWEYERFARARLADPRAALRGAYAPVVREPVARLSNGALVLGMADAVVANDPITAQGANMASLCADVYRRAIVDHGTRPFDEAFMRSAFAAYWRRARQVTAWSRIMLSGPPHVWELFGLASRHQGTADRFANSFSDPSGLIDWFLHPERAMEYADAVRGASAARRPSPSGQPPTPAAYRRGPGPRPVRSSHAPIS</sequence>
<feature type="region of interest" description="Disordered" evidence="1">
    <location>
        <begin position="425"/>
        <end position="464"/>
    </location>
</feature>
<dbReference type="Pfam" id="PF17885">
    <property type="entry name" value="Smoa_sbd"/>
    <property type="match status" value="1"/>
</dbReference>
<keyword evidence="3" id="KW-0560">Oxidoreductase</keyword>
<dbReference type="Gene3D" id="6.10.250.650">
    <property type="match status" value="1"/>
</dbReference>
<reference evidence="3 4" key="1">
    <citation type="submission" date="2023-07" db="EMBL/GenBank/DDBJ databases">
        <authorList>
            <person name="Girao M."/>
            <person name="Carvalho M.F."/>
        </authorList>
    </citation>
    <scope>NUCLEOTIDE SEQUENCE [LARGE SCALE GENOMIC DNA]</scope>
    <source>
        <strain evidence="3 4">66/93</strain>
    </source>
</reference>
<evidence type="ECO:0000313" key="3">
    <source>
        <dbReference type="EMBL" id="MEE2055044.1"/>
    </source>
</evidence>
<name>A0ABU7L0G8_9ACTN</name>
<comment type="caution">
    <text evidence="3">The sequence shown here is derived from an EMBL/GenBank/DDBJ whole genome shotgun (WGS) entry which is preliminary data.</text>
</comment>
<evidence type="ECO:0000313" key="4">
    <source>
        <dbReference type="Proteomes" id="UP001348641"/>
    </source>
</evidence>
<feature type="domain" description="Styrene monooxygenase StyA putative substrate binding" evidence="2">
    <location>
        <begin position="167"/>
        <end position="275"/>
    </location>
</feature>
<dbReference type="SUPFAM" id="SSF51905">
    <property type="entry name" value="FAD/NAD(P)-binding domain"/>
    <property type="match status" value="1"/>
</dbReference>
<gene>
    <name evidence="3" type="ORF">Q8A49_31545</name>
</gene>
<keyword evidence="3" id="KW-0503">Monooxygenase</keyword>
<dbReference type="InterPro" id="IPR041654">
    <property type="entry name" value="StyA_sbd"/>
</dbReference>